<organism evidence="1 2">
    <name type="scientific">Panagrolaimus sp. PS1159</name>
    <dbReference type="NCBI Taxonomy" id="55785"/>
    <lineage>
        <taxon>Eukaryota</taxon>
        <taxon>Metazoa</taxon>
        <taxon>Ecdysozoa</taxon>
        <taxon>Nematoda</taxon>
        <taxon>Chromadorea</taxon>
        <taxon>Rhabditida</taxon>
        <taxon>Tylenchina</taxon>
        <taxon>Panagrolaimomorpha</taxon>
        <taxon>Panagrolaimoidea</taxon>
        <taxon>Panagrolaimidae</taxon>
        <taxon>Panagrolaimus</taxon>
    </lineage>
</organism>
<evidence type="ECO:0000313" key="1">
    <source>
        <dbReference type="Proteomes" id="UP000887580"/>
    </source>
</evidence>
<dbReference type="WBParaSite" id="PS1159_v2.g7910.t1">
    <property type="protein sequence ID" value="PS1159_v2.g7910.t1"/>
    <property type="gene ID" value="PS1159_v2.g7910"/>
</dbReference>
<protein>
    <submittedName>
        <fullName evidence="2">Uncharacterized protein</fullName>
    </submittedName>
</protein>
<sequence>EANFDQYSLSALLLIGFTTSIPDKRRRHALAVLRRKLPKLRQRISVKQREEYGFPANAIELAFERDTLLFENVAAIKTDSTKNNSEVTQD</sequence>
<proteinExistence type="predicted"/>
<dbReference type="Proteomes" id="UP000887580">
    <property type="component" value="Unplaced"/>
</dbReference>
<accession>A0AC35GRC6</accession>
<name>A0AC35GRC6_9BILA</name>
<reference evidence="2" key="1">
    <citation type="submission" date="2022-11" db="UniProtKB">
        <authorList>
            <consortium name="WormBaseParasite"/>
        </authorList>
    </citation>
    <scope>IDENTIFICATION</scope>
</reference>
<evidence type="ECO:0000313" key="2">
    <source>
        <dbReference type="WBParaSite" id="PS1159_v2.g7910.t1"/>
    </source>
</evidence>